<evidence type="ECO:0000256" key="1">
    <source>
        <dbReference type="SAM" id="Phobius"/>
    </source>
</evidence>
<accession>A0ABY9J675</accession>
<name>A0ABY9J675_9ACTN</name>
<organism evidence="2 3">
    <name type="scientific">Streptomyces poriferorum</name>
    <dbReference type="NCBI Taxonomy" id="2798799"/>
    <lineage>
        <taxon>Bacteria</taxon>
        <taxon>Bacillati</taxon>
        <taxon>Actinomycetota</taxon>
        <taxon>Actinomycetes</taxon>
        <taxon>Kitasatosporales</taxon>
        <taxon>Streptomycetaceae</taxon>
        <taxon>Streptomyces</taxon>
    </lineage>
</organism>
<keyword evidence="1" id="KW-0812">Transmembrane</keyword>
<keyword evidence="1" id="KW-0472">Membrane</keyword>
<evidence type="ECO:0000313" key="3">
    <source>
        <dbReference type="Proteomes" id="UP001235744"/>
    </source>
</evidence>
<keyword evidence="3" id="KW-1185">Reference proteome</keyword>
<reference evidence="2 3" key="1">
    <citation type="submission" date="2023-03" db="EMBL/GenBank/DDBJ databases">
        <title>Isolation and description of six Streptomyces strains from soil environments, able to metabolize different microbial glucans.</title>
        <authorList>
            <person name="Widen T."/>
            <person name="Larsbrink J."/>
        </authorList>
    </citation>
    <scope>NUCLEOTIDE SEQUENCE [LARGE SCALE GENOMIC DNA]</scope>
    <source>
        <strain evidence="2 3">Alt2</strain>
    </source>
</reference>
<sequence>MTAAAAERQRVARVYTSARRHPWVLGKLGDWVIWFGPYTPAQLIVLGGGALLLIKGFAWWSWLGPVPVVLWLVAVWAVRGASIGGRAPLVAAWGWVALLVKHPAGRIAGRAARDRRGSHLTGAFVIESAPPIGRRPAGESLRVRVPRARRGRSRRGAAPVPAVRAVPVSGLTHLLSQCGQSAGRS</sequence>
<proteinExistence type="predicted"/>
<evidence type="ECO:0000313" key="2">
    <source>
        <dbReference type="EMBL" id="WLQ61486.1"/>
    </source>
</evidence>
<protein>
    <recommendedName>
        <fullName evidence="4">Integral membrane protein</fullName>
    </recommendedName>
</protein>
<dbReference type="RefSeq" id="WP_306106259.1">
    <property type="nucleotide sequence ID" value="NZ_CP120988.1"/>
</dbReference>
<gene>
    <name evidence="2" type="ORF">P8A19_41530</name>
</gene>
<keyword evidence="1" id="KW-1133">Transmembrane helix</keyword>
<feature type="transmembrane region" description="Helical" evidence="1">
    <location>
        <begin position="31"/>
        <end position="54"/>
    </location>
</feature>
<feature type="transmembrane region" description="Helical" evidence="1">
    <location>
        <begin position="59"/>
        <end position="77"/>
    </location>
</feature>
<dbReference type="EMBL" id="CP120988">
    <property type="protein sequence ID" value="WLQ61486.1"/>
    <property type="molecule type" value="Genomic_DNA"/>
</dbReference>
<dbReference type="Proteomes" id="UP001235744">
    <property type="component" value="Chromosome"/>
</dbReference>
<evidence type="ECO:0008006" key="4">
    <source>
        <dbReference type="Google" id="ProtNLM"/>
    </source>
</evidence>